<gene>
    <name evidence="3" type="ORF">RFI_38703</name>
</gene>
<dbReference type="InterPro" id="IPR002035">
    <property type="entry name" value="VWF_A"/>
</dbReference>
<dbReference type="AlphaFoldDB" id="X6LDG5"/>
<evidence type="ECO:0000256" key="1">
    <source>
        <dbReference type="SAM" id="MobiDB-lite"/>
    </source>
</evidence>
<dbReference type="OrthoDB" id="6020543at2759"/>
<evidence type="ECO:0000313" key="3">
    <source>
        <dbReference type="EMBL" id="ETN98784.1"/>
    </source>
</evidence>
<feature type="compositionally biased region" description="Polar residues" evidence="1">
    <location>
        <begin position="10"/>
        <end position="20"/>
    </location>
</feature>
<dbReference type="Pfam" id="PF00092">
    <property type="entry name" value="VWA"/>
    <property type="match status" value="1"/>
</dbReference>
<dbReference type="Gene3D" id="3.40.50.410">
    <property type="entry name" value="von Willebrand factor, type A domain"/>
    <property type="match status" value="1"/>
</dbReference>
<sequence length="162" mass="18658">MTPIKPPTKHPTNLQLNLQTSHKKPRSHHRSPAVCAIPNDVIFIVDDCKNMTITNCNKLKQHLIDLVYEYNVGSRLTLDTRIGIVTYRRNDVVKLDLKEGTSNTNIRNEILSIDCSTNYFSEHILLMELMVPLERWIAKKESSMKARRNIRNLTIIGHLSNL</sequence>
<proteinExistence type="predicted"/>
<accession>X6LDG5</accession>
<dbReference type="PROSITE" id="PS50234">
    <property type="entry name" value="VWFA"/>
    <property type="match status" value="1"/>
</dbReference>
<reference evidence="3 4" key="1">
    <citation type="journal article" date="2013" name="Curr. Biol.">
        <title>The Genome of the Foraminiferan Reticulomyxa filosa.</title>
        <authorList>
            <person name="Glockner G."/>
            <person name="Hulsmann N."/>
            <person name="Schleicher M."/>
            <person name="Noegel A.A."/>
            <person name="Eichinger L."/>
            <person name="Gallinger C."/>
            <person name="Pawlowski J."/>
            <person name="Sierra R."/>
            <person name="Euteneuer U."/>
            <person name="Pillet L."/>
            <person name="Moustafa A."/>
            <person name="Platzer M."/>
            <person name="Groth M."/>
            <person name="Szafranski K."/>
            <person name="Schliwa M."/>
        </authorList>
    </citation>
    <scope>NUCLEOTIDE SEQUENCE [LARGE SCALE GENOMIC DNA]</scope>
</reference>
<organism evidence="3 4">
    <name type="scientific">Reticulomyxa filosa</name>
    <dbReference type="NCBI Taxonomy" id="46433"/>
    <lineage>
        <taxon>Eukaryota</taxon>
        <taxon>Sar</taxon>
        <taxon>Rhizaria</taxon>
        <taxon>Retaria</taxon>
        <taxon>Foraminifera</taxon>
        <taxon>Monothalamids</taxon>
        <taxon>Reticulomyxidae</taxon>
        <taxon>Reticulomyxa</taxon>
    </lineage>
</organism>
<keyword evidence="4" id="KW-1185">Reference proteome</keyword>
<feature type="domain" description="VWFA" evidence="2">
    <location>
        <begin position="40"/>
        <end position="156"/>
    </location>
</feature>
<feature type="region of interest" description="Disordered" evidence="1">
    <location>
        <begin position="1"/>
        <end position="31"/>
    </location>
</feature>
<dbReference type="InterPro" id="IPR036465">
    <property type="entry name" value="vWFA_dom_sf"/>
</dbReference>
<evidence type="ECO:0000259" key="2">
    <source>
        <dbReference type="PROSITE" id="PS50234"/>
    </source>
</evidence>
<evidence type="ECO:0000313" key="4">
    <source>
        <dbReference type="Proteomes" id="UP000023152"/>
    </source>
</evidence>
<protein>
    <recommendedName>
        <fullName evidence="2">VWFA domain-containing protein</fullName>
    </recommendedName>
</protein>
<dbReference type="EMBL" id="ASPP01045798">
    <property type="protein sequence ID" value="ETN98784.1"/>
    <property type="molecule type" value="Genomic_DNA"/>
</dbReference>
<name>X6LDG5_RETFI</name>
<dbReference type="Proteomes" id="UP000023152">
    <property type="component" value="Unassembled WGS sequence"/>
</dbReference>
<dbReference type="SUPFAM" id="SSF53300">
    <property type="entry name" value="vWA-like"/>
    <property type="match status" value="1"/>
</dbReference>
<feature type="compositionally biased region" description="Basic residues" evidence="1">
    <location>
        <begin position="21"/>
        <end position="31"/>
    </location>
</feature>
<comment type="caution">
    <text evidence="3">The sequence shown here is derived from an EMBL/GenBank/DDBJ whole genome shotgun (WGS) entry which is preliminary data.</text>
</comment>